<dbReference type="EMBL" id="AGNL01003851">
    <property type="protein sequence ID" value="EJK74224.1"/>
    <property type="molecule type" value="Genomic_DNA"/>
</dbReference>
<organism evidence="5 6">
    <name type="scientific">Thalassiosira oceanica</name>
    <name type="common">Marine diatom</name>
    <dbReference type="NCBI Taxonomy" id="159749"/>
    <lineage>
        <taxon>Eukaryota</taxon>
        <taxon>Sar</taxon>
        <taxon>Stramenopiles</taxon>
        <taxon>Ochrophyta</taxon>
        <taxon>Bacillariophyta</taxon>
        <taxon>Coscinodiscophyceae</taxon>
        <taxon>Thalassiosirophycidae</taxon>
        <taxon>Thalassiosirales</taxon>
        <taxon>Thalassiosiraceae</taxon>
        <taxon>Thalassiosira</taxon>
    </lineage>
</organism>
<feature type="domain" description="Bromo" evidence="4">
    <location>
        <begin position="732"/>
        <end position="804"/>
    </location>
</feature>
<evidence type="ECO:0000256" key="3">
    <source>
        <dbReference type="SAM" id="MobiDB-lite"/>
    </source>
</evidence>
<dbReference type="SUPFAM" id="SSF47370">
    <property type="entry name" value="Bromodomain"/>
    <property type="match status" value="1"/>
</dbReference>
<accession>K0TAW5</accession>
<feature type="compositionally biased region" description="Basic and acidic residues" evidence="3">
    <location>
        <begin position="568"/>
        <end position="585"/>
    </location>
</feature>
<keyword evidence="6" id="KW-1185">Reference proteome</keyword>
<feature type="region of interest" description="Disordered" evidence="3">
    <location>
        <begin position="527"/>
        <end position="601"/>
    </location>
</feature>
<name>K0TAW5_THAOC</name>
<feature type="region of interest" description="Disordered" evidence="3">
    <location>
        <begin position="258"/>
        <end position="289"/>
    </location>
</feature>
<sequence length="824" mass="91378">MDQNNMNGLPHFHDQHNHLGVPGIVVDESRCYDGAINGSGHRYLGQQQTPPQHTPYNYAPNNNAVAFGNTLSQNNSAQNSFDMKMLADIQQQRHHHQQQQQQHNNHLQMMMNTNQLQANSRGGGVPLQHQDDIQLSHPQDAGNLNYQQQNNFQSSNLANFLAQLQRQQDGQQGGGAMNAPQHQNHQPPGQLDGQQVQSQMPTMNMNPTFANAHQNHAQMGDQNLLNNNHTLMQTMLRPVPSAPQPMHQIDAGMMSHQRQQVPIAGMQQRRNSASNQRQPGGFSSSDQLRRQSGFAKGNGVHRAADTLPSQSKQLEERLKKFQTLQQLAAPSEKSFQPPKMAEVPGLVSISNNSKLPITTNNVKLSCAEEKPTVPLAAQPSHVVRSTHDPSSEAVVRINDLIQQSTRQNKQVAQSDNGVRGSKAGTIKEIQIDLPSRRKINFHIIKIIERMRPEAIMHDKLPLLVQKIEEHLYSFAESKDGFTCHDTLKERLNNLALQTGMSKAESQVLANLLAGEAITFRDVPATLSSGYGRTAAPKPSSRTTVDLTGLFADSPRENTKDTSSPQKFGNKDQRPHQHDDCRHDPLLPKSPKVANKIQPHTGAEEAKAALKGSTMSISTDSKLQMSPSAVQQDLTKKQAALSEAKSFNEHVEQTRPSIHIQMGQTGELRKRPSTEAPGLQSSDCTRPTKTARHESASADAGDTSTDQEKQAGKESANQQWMIDKYFPLVRKMIEHENGWLFKDAVDPVELGLVDYFDVIETPMDLSLVEKKLKQGCYKSEAMFESDVKLVFNNAIVFNGEESDVGVIAKEMLGLFSSHFKNLIST</sequence>
<feature type="compositionally biased region" description="Polar residues" evidence="3">
    <location>
        <begin position="180"/>
        <end position="196"/>
    </location>
</feature>
<dbReference type="PANTHER" id="PTHR45926">
    <property type="entry name" value="OSJNBA0053K19.4 PROTEIN"/>
    <property type="match status" value="1"/>
</dbReference>
<dbReference type="InterPro" id="IPR001487">
    <property type="entry name" value="Bromodomain"/>
</dbReference>
<dbReference type="SMART" id="SM00297">
    <property type="entry name" value="BROMO"/>
    <property type="match status" value="1"/>
</dbReference>
<proteinExistence type="predicted"/>
<gene>
    <name evidence="5" type="ORF">THAOC_04109</name>
</gene>
<evidence type="ECO:0000313" key="5">
    <source>
        <dbReference type="EMBL" id="EJK74224.1"/>
    </source>
</evidence>
<reference evidence="5 6" key="1">
    <citation type="journal article" date="2012" name="Genome Biol.">
        <title>Genome and low-iron response of an oceanic diatom adapted to chronic iron limitation.</title>
        <authorList>
            <person name="Lommer M."/>
            <person name="Specht M."/>
            <person name="Roy A.S."/>
            <person name="Kraemer L."/>
            <person name="Andreson R."/>
            <person name="Gutowska M.A."/>
            <person name="Wolf J."/>
            <person name="Bergner S.V."/>
            <person name="Schilhabel M.B."/>
            <person name="Klostermeier U.C."/>
            <person name="Beiko R.G."/>
            <person name="Rosenstiel P."/>
            <person name="Hippler M."/>
            <person name="Laroche J."/>
        </authorList>
    </citation>
    <scope>NUCLEOTIDE SEQUENCE [LARGE SCALE GENOMIC DNA]</scope>
    <source>
        <strain evidence="5 6">CCMP1005</strain>
    </source>
</reference>
<dbReference type="Proteomes" id="UP000266841">
    <property type="component" value="Unassembled WGS sequence"/>
</dbReference>
<feature type="region of interest" description="Disordered" evidence="3">
    <location>
        <begin position="167"/>
        <end position="196"/>
    </location>
</feature>
<keyword evidence="1 2" id="KW-0103">Bromodomain</keyword>
<dbReference type="Pfam" id="PF00439">
    <property type="entry name" value="Bromodomain"/>
    <property type="match status" value="1"/>
</dbReference>
<dbReference type="eggNOG" id="KOG1474">
    <property type="taxonomic scope" value="Eukaryota"/>
</dbReference>
<dbReference type="InterPro" id="IPR036427">
    <property type="entry name" value="Bromodomain-like_sf"/>
</dbReference>
<evidence type="ECO:0000256" key="1">
    <source>
        <dbReference type="ARBA" id="ARBA00023117"/>
    </source>
</evidence>
<evidence type="ECO:0000256" key="2">
    <source>
        <dbReference type="PROSITE-ProRule" id="PRU00035"/>
    </source>
</evidence>
<evidence type="ECO:0000259" key="4">
    <source>
        <dbReference type="PROSITE" id="PS50014"/>
    </source>
</evidence>
<dbReference type="Gene3D" id="1.20.920.10">
    <property type="entry name" value="Bromodomain-like"/>
    <property type="match status" value="1"/>
</dbReference>
<dbReference type="AlphaFoldDB" id="K0TAW5"/>
<dbReference type="OrthoDB" id="899at2759"/>
<dbReference type="PROSITE" id="PS00633">
    <property type="entry name" value="BROMODOMAIN_1"/>
    <property type="match status" value="1"/>
</dbReference>
<feature type="region of interest" description="Disordered" evidence="3">
    <location>
        <begin position="644"/>
        <end position="715"/>
    </location>
</feature>
<dbReference type="PRINTS" id="PR00503">
    <property type="entry name" value="BROMODOMAIN"/>
</dbReference>
<dbReference type="PROSITE" id="PS50014">
    <property type="entry name" value="BROMODOMAIN_2"/>
    <property type="match status" value="1"/>
</dbReference>
<protein>
    <recommendedName>
        <fullName evidence="4">Bromo domain-containing protein</fullName>
    </recommendedName>
</protein>
<feature type="compositionally biased region" description="Low complexity" evidence="3">
    <location>
        <begin position="267"/>
        <end position="278"/>
    </location>
</feature>
<evidence type="ECO:0000313" key="6">
    <source>
        <dbReference type="Proteomes" id="UP000266841"/>
    </source>
</evidence>
<feature type="compositionally biased region" description="Polar residues" evidence="3">
    <location>
        <begin position="678"/>
        <end position="687"/>
    </location>
</feature>
<dbReference type="InterPro" id="IPR018359">
    <property type="entry name" value="Bromodomain_CS"/>
</dbReference>
<comment type="caution">
    <text evidence="5">The sequence shown here is derived from an EMBL/GenBank/DDBJ whole genome shotgun (WGS) entry which is preliminary data.</text>
</comment>